<dbReference type="AlphaFoldDB" id="A0A0C2WXE5"/>
<dbReference type="InParanoid" id="A0A0C2WXE5"/>
<accession>A0A0C2WXE5</accession>
<evidence type="ECO:0000256" key="6">
    <source>
        <dbReference type="RuleBase" id="RU366034"/>
    </source>
</evidence>
<evidence type="ECO:0000313" key="8">
    <source>
        <dbReference type="EMBL" id="KIL61028.1"/>
    </source>
</evidence>
<sequence>MFYLYSLFFVLLRVAVFFFSPLLSYLPAPPSSTCWSAATPSKPVKKCSTTQIVLPDLVSHCDFRLRRSRFCKQVTTDTKKWLFKGDNLTGQKRDTFHGLKAGLLTSMCYPDAGYPQLRAVNDFLTFLFHLDNLSDDMDNRGTKAIADAVMNALYNPRTCSSRARVGRMAADLYKRISLTSSPGTKQRFIETLDFFFQSVTEQAADRALGNIPDLESYIALRRDTSGCKPCWALIEYANNLHIPDEVMDHPIIRSLGEAANDIVTWSNDIFSYNVEQSKHDTHNMISVVMHEHGLDLQSAVDFVGDMCKQSIDRFIKERAEVPSWDPVVDRDITIYVQGLADWIVGSLHWSFETERYFGKNGPQVKQSRVLYLSPTIKAN</sequence>
<reference evidence="8 9" key="1">
    <citation type="submission" date="2014-04" db="EMBL/GenBank/DDBJ databases">
        <title>Evolutionary Origins and Diversification of the Mycorrhizal Mutualists.</title>
        <authorList>
            <consortium name="DOE Joint Genome Institute"/>
            <consortium name="Mycorrhizal Genomics Consortium"/>
            <person name="Kohler A."/>
            <person name="Kuo A."/>
            <person name="Nagy L.G."/>
            <person name="Floudas D."/>
            <person name="Copeland A."/>
            <person name="Barry K.W."/>
            <person name="Cichocki N."/>
            <person name="Veneault-Fourrey C."/>
            <person name="LaButti K."/>
            <person name="Lindquist E.A."/>
            <person name="Lipzen A."/>
            <person name="Lundell T."/>
            <person name="Morin E."/>
            <person name="Murat C."/>
            <person name="Riley R."/>
            <person name="Ohm R."/>
            <person name="Sun H."/>
            <person name="Tunlid A."/>
            <person name="Henrissat B."/>
            <person name="Grigoriev I.V."/>
            <person name="Hibbett D.S."/>
            <person name="Martin F."/>
        </authorList>
    </citation>
    <scope>NUCLEOTIDE SEQUENCE [LARGE SCALE GENOMIC DNA]</scope>
    <source>
        <strain evidence="8 9">Koide BX008</strain>
    </source>
</reference>
<keyword evidence="3 6" id="KW-0479">Metal-binding</keyword>
<keyword evidence="5 6" id="KW-0456">Lyase</keyword>
<dbReference type="GO" id="GO:0008299">
    <property type="term" value="P:isoprenoid biosynthetic process"/>
    <property type="evidence" value="ECO:0007669"/>
    <property type="project" value="UniProtKB-ARBA"/>
</dbReference>
<comment type="similarity">
    <text evidence="2 6">Belongs to the terpene synthase family.</text>
</comment>
<feature type="signal peptide" evidence="7">
    <location>
        <begin position="1"/>
        <end position="24"/>
    </location>
</feature>
<keyword evidence="4 6" id="KW-0460">Magnesium</keyword>
<keyword evidence="7" id="KW-0732">Signal</keyword>
<dbReference type="STRING" id="946122.A0A0C2WXE5"/>
<gene>
    <name evidence="8" type="ORF">M378DRAFT_167361</name>
</gene>
<dbReference type="SFLD" id="SFLDG01020">
    <property type="entry name" value="Terpene_Cyclase_Like_2"/>
    <property type="match status" value="1"/>
</dbReference>
<evidence type="ECO:0000256" key="3">
    <source>
        <dbReference type="ARBA" id="ARBA00022723"/>
    </source>
</evidence>
<protein>
    <recommendedName>
        <fullName evidence="6">Terpene synthase</fullName>
        <ecNumber evidence="6">4.2.3.-</ecNumber>
    </recommendedName>
</protein>
<evidence type="ECO:0000256" key="4">
    <source>
        <dbReference type="ARBA" id="ARBA00022842"/>
    </source>
</evidence>
<feature type="chain" id="PRO_5002170446" description="Terpene synthase" evidence="7">
    <location>
        <begin position="25"/>
        <end position="379"/>
    </location>
</feature>
<dbReference type="GO" id="GO:0010333">
    <property type="term" value="F:terpene synthase activity"/>
    <property type="evidence" value="ECO:0007669"/>
    <property type="project" value="InterPro"/>
</dbReference>
<dbReference type="Gene3D" id="1.10.600.10">
    <property type="entry name" value="Farnesyl Diphosphate Synthase"/>
    <property type="match status" value="1"/>
</dbReference>
<dbReference type="SFLD" id="SFLDS00005">
    <property type="entry name" value="Isoprenoid_Synthase_Type_I"/>
    <property type="match status" value="1"/>
</dbReference>
<dbReference type="SUPFAM" id="SSF48576">
    <property type="entry name" value="Terpenoid synthases"/>
    <property type="match status" value="1"/>
</dbReference>
<organism evidence="8 9">
    <name type="scientific">Amanita muscaria (strain Koide BX008)</name>
    <dbReference type="NCBI Taxonomy" id="946122"/>
    <lineage>
        <taxon>Eukaryota</taxon>
        <taxon>Fungi</taxon>
        <taxon>Dikarya</taxon>
        <taxon>Basidiomycota</taxon>
        <taxon>Agaricomycotina</taxon>
        <taxon>Agaricomycetes</taxon>
        <taxon>Agaricomycetidae</taxon>
        <taxon>Agaricales</taxon>
        <taxon>Pluteineae</taxon>
        <taxon>Amanitaceae</taxon>
        <taxon>Amanita</taxon>
    </lineage>
</organism>
<keyword evidence="9" id="KW-1185">Reference proteome</keyword>
<evidence type="ECO:0000256" key="7">
    <source>
        <dbReference type="SAM" id="SignalP"/>
    </source>
</evidence>
<comment type="cofactor">
    <cofactor evidence="1 6">
        <name>Mg(2+)</name>
        <dbReference type="ChEBI" id="CHEBI:18420"/>
    </cofactor>
</comment>
<dbReference type="Proteomes" id="UP000054549">
    <property type="component" value="Unassembled WGS sequence"/>
</dbReference>
<dbReference type="PANTHER" id="PTHR35201:SF4">
    <property type="entry name" value="BETA-PINACENE SYNTHASE-RELATED"/>
    <property type="match status" value="1"/>
</dbReference>
<evidence type="ECO:0000256" key="5">
    <source>
        <dbReference type="ARBA" id="ARBA00023239"/>
    </source>
</evidence>
<proteinExistence type="inferred from homology"/>
<evidence type="ECO:0000256" key="2">
    <source>
        <dbReference type="ARBA" id="ARBA00006333"/>
    </source>
</evidence>
<dbReference type="InterPro" id="IPR034686">
    <property type="entry name" value="Terpene_cyclase-like_2"/>
</dbReference>
<evidence type="ECO:0000256" key="1">
    <source>
        <dbReference type="ARBA" id="ARBA00001946"/>
    </source>
</evidence>
<dbReference type="HOGENOM" id="CLU_042538_2_1_1"/>
<dbReference type="OrthoDB" id="2861623at2759"/>
<dbReference type="Pfam" id="PF19086">
    <property type="entry name" value="Terpene_syn_C_2"/>
    <property type="match status" value="1"/>
</dbReference>
<dbReference type="PANTHER" id="PTHR35201">
    <property type="entry name" value="TERPENE SYNTHASE"/>
    <property type="match status" value="1"/>
</dbReference>
<evidence type="ECO:0000313" key="9">
    <source>
        <dbReference type="Proteomes" id="UP000054549"/>
    </source>
</evidence>
<dbReference type="EC" id="4.2.3.-" evidence="6"/>
<dbReference type="EMBL" id="KN818289">
    <property type="protein sequence ID" value="KIL61028.1"/>
    <property type="molecule type" value="Genomic_DNA"/>
</dbReference>
<dbReference type="GO" id="GO:0046872">
    <property type="term" value="F:metal ion binding"/>
    <property type="evidence" value="ECO:0007669"/>
    <property type="project" value="UniProtKB-KW"/>
</dbReference>
<name>A0A0C2WXE5_AMAMK</name>
<dbReference type="InterPro" id="IPR008949">
    <property type="entry name" value="Isoprenoid_synthase_dom_sf"/>
</dbReference>